<reference evidence="2 3" key="1">
    <citation type="submission" date="2015-04" db="EMBL/GenBank/DDBJ databases">
        <authorList>
            <person name="Syromyatnikov M.Y."/>
            <person name="Popov V.N."/>
        </authorList>
    </citation>
    <scope>NUCLEOTIDE SEQUENCE [LARGE SCALE GENOMIC DNA]</scope>
</reference>
<evidence type="ECO:0000256" key="1">
    <source>
        <dbReference type="SAM" id="Phobius"/>
    </source>
</evidence>
<feature type="transmembrane region" description="Helical" evidence="1">
    <location>
        <begin position="26"/>
        <end position="45"/>
    </location>
</feature>
<accession>A0A1J1ITG0</accession>
<keyword evidence="3" id="KW-1185">Reference proteome</keyword>
<dbReference type="Proteomes" id="UP000183832">
    <property type="component" value="Unassembled WGS sequence"/>
</dbReference>
<gene>
    <name evidence="2" type="ORF">CLUMA_CG015857</name>
</gene>
<feature type="transmembrane region" description="Helical" evidence="1">
    <location>
        <begin position="151"/>
        <end position="171"/>
    </location>
</feature>
<name>A0A1J1ITG0_9DIPT</name>
<protein>
    <submittedName>
        <fullName evidence="2">CLUMA_CG015857, isoform A</fullName>
    </submittedName>
</protein>
<proteinExistence type="predicted"/>
<evidence type="ECO:0000313" key="3">
    <source>
        <dbReference type="Proteomes" id="UP000183832"/>
    </source>
</evidence>
<dbReference type="OrthoDB" id="7784462at2759"/>
<feature type="transmembrane region" description="Helical" evidence="1">
    <location>
        <begin position="88"/>
        <end position="112"/>
    </location>
</feature>
<dbReference type="EMBL" id="CVRI01000058">
    <property type="protein sequence ID" value="CRL02868.1"/>
    <property type="molecule type" value="Genomic_DNA"/>
</dbReference>
<keyword evidence="1" id="KW-1133">Transmembrane helix</keyword>
<sequence>MRQNKDPLPTSTKFCFLFDLKPSVGYYINVEYIVWILLMLSSINLEIECIEKKDLLEFENVLRQDLYYTIIFGKAEPIPHENARSSVIFLNTVLVVVFLLYFLFTPFLLVGILRSSPNMFIPYLIYDIIMINLSGCFFIIALIVWNLRMFWICFIFFILKLNSSIGVFSLYKECGGIVNDESDVSFTSGLSTATTMESICEVVNV</sequence>
<dbReference type="AlphaFoldDB" id="A0A1J1ITG0"/>
<organism evidence="2 3">
    <name type="scientific">Clunio marinus</name>
    <dbReference type="NCBI Taxonomy" id="568069"/>
    <lineage>
        <taxon>Eukaryota</taxon>
        <taxon>Metazoa</taxon>
        <taxon>Ecdysozoa</taxon>
        <taxon>Arthropoda</taxon>
        <taxon>Hexapoda</taxon>
        <taxon>Insecta</taxon>
        <taxon>Pterygota</taxon>
        <taxon>Neoptera</taxon>
        <taxon>Endopterygota</taxon>
        <taxon>Diptera</taxon>
        <taxon>Nematocera</taxon>
        <taxon>Chironomoidea</taxon>
        <taxon>Chironomidae</taxon>
        <taxon>Clunio</taxon>
    </lineage>
</organism>
<keyword evidence="1" id="KW-0472">Membrane</keyword>
<keyword evidence="1" id="KW-0812">Transmembrane</keyword>
<evidence type="ECO:0000313" key="2">
    <source>
        <dbReference type="EMBL" id="CRL02868.1"/>
    </source>
</evidence>
<feature type="transmembrane region" description="Helical" evidence="1">
    <location>
        <begin position="124"/>
        <end position="144"/>
    </location>
</feature>